<protein>
    <submittedName>
        <fullName evidence="1">Uncharacterized protein</fullName>
    </submittedName>
</protein>
<comment type="caution">
    <text evidence="1">The sequence shown here is derived from an EMBL/GenBank/DDBJ whole genome shotgun (WGS) entry which is preliminary data.</text>
</comment>
<evidence type="ECO:0000313" key="1">
    <source>
        <dbReference type="EMBL" id="KAJ7547712.1"/>
    </source>
</evidence>
<accession>A0ACC2D1A1</accession>
<evidence type="ECO:0000313" key="2">
    <source>
        <dbReference type="Proteomes" id="UP001162992"/>
    </source>
</evidence>
<organism evidence="1 2">
    <name type="scientific">Diphasiastrum complanatum</name>
    <name type="common">Issler's clubmoss</name>
    <name type="synonym">Lycopodium complanatum</name>
    <dbReference type="NCBI Taxonomy" id="34168"/>
    <lineage>
        <taxon>Eukaryota</taxon>
        <taxon>Viridiplantae</taxon>
        <taxon>Streptophyta</taxon>
        <taxon>Embryophyta</taxon>
        <taxon>Tracheophyta</taxon>
        <taxon>Lycopodiopsida</taxon>
        <taxon>Lycopodiales</taxon>
        <taxon>Lycopodiaceae</taxon>
        <taxon>Lycopodioideae</taxon>
        <taxon>Diphasiastrum</taxon>
    </lineage>
</organism>
<proteinExistence type="predicted"/>
<dbReference type="Proteomes" id="UP001162992">
    <property type="component" value="Chromosome 8"/>
</dbReference>
<keyword evidence="2" id="KW-1185">Reference proteome</keyword>
<sequence length="428" mass="48124">MKSPTASEMSGTIAPLPQKNSSCVYIPLLMITLLIVQLYFSSDPPFRLSQQAVDPSNVDGLHPASLSPEAYRKFPESGELTTGTCNISKGEWVIDLKGPLYTNASCAFIQEHQNCLKNGRPDLGYMNWRWKPVECDLPPFDGRLFLNMMTHKTMAFAGDSIARNHMQSLICALSQIESPQNLYRDAEDKFLTWNFPSYNFTLAILWSPYLVKKTEDAYKNVPEGVTKLFLDVVDDAWVSSLPQYDYVVLSSGQWYFKPGVYIIGGEIVGCHYCPGMNISQVGFFFAYEAALHSVYKNIISTPQYKGTTILRTISPDHFENGTWSTGGTCLRTVPFMNHSMDGINALMRDSQLKVLNNVSANEPAHAPKLKLLDITYSALMRPDGHPGPYRYPFPFSNGKSGHVQNDCLHWCLPGPIDTWNEMLLWILK</sequence>
<dbReference type="EMBL" id="CM055099">
    <property type="protein sequence ID" value="KAJ7547712.1"/>
    <property type="molecule type" value="Genomic_DNA"/>
</dbReference>
<reference evidence="2" key="1">
    <citation type="journal article" date="2024" name="Proc. Natl. Acad. Sci. U.S.A.">
        <title>Extraordinary preservation of gene collinearity over three hundred million years revealed in homosporous lycophytes.</title>
        <authorList>
            <person name="Li C."/>
            <person name="Wickell D."/>
            <person name="Kuo L.Y."/>
            <person name="Chen X."/>
            <person name="Nie B."/>
            <person name="Liao X."/>
            <person name="Peng D."/>
            <person name="Ji J."/>
            <person name="Jenkins J."/>
            <person name="Williams M."/>
            <person name="Shu S."/>
            <person name="Plott C."/>
            <person name="Barry K."/>
            <person name="Rajasekar S."/>
            <person name="Grimwood J."/>
            <person name="Han X."/>
            <person name="Sun S."/>
            <person name="Hou Z."/>
            <person name="He W."/>
            <person name="Dai G."/>
            <person name="Sun C."/>
            <person name="Schmutz J."/>
            <person name="Leebens-Mack J.H."/>
            <person name="Li F.W."/>
            <person name="Wang L."/>
        </authorList>
    </citation>
    <scope>NUCLEOTIDE SEQUENCE [LARGE SCALE GENOMIC DNA]</scope>
    <source>
        <strain evidence="2">cv. PW_Plant_1</strain>
    </source>
</reference>
<name>A0ACC2D1A1_DIPCM</name>
<gene>
    <name evidence="1" type="ORF">O6H91_08G100500</name>
</gene>